<keyword evidence="3" id="KW-0645">Protease</keyword>
<organism evidence="3 4">
    <name type="scientific">Algoriphagus sediminis</name>
    <dbReference type="NCBI Taxonomy" id="3057113"/>
    <lineage>
        <taxon>Bacteria</taxon>
        <taxon>Pseudomonadati</taxon>
        <taxon>Bacteroidota</taxon>
        <taxon>Cytophagia</taxon>
        <taxon>Cytophagales</taxon>
        <taxon>Cyclobacteriaceae</taxon>
        <taxon>Algoriphagus</taxon>
    </lineage>
</organism>
<feature type="signal peptide" evidence="1">
    <location>
        <begin position="1"/>
        <end position="22"/>
    </location>
</feature>
<keyword evidence="1" id="KW-0732">Signal</keyword>
<keyword evidence="3" id="KW-0378">Hydrolase</keyword>
<feature type="chain" id="PRO_5047256742" evidence="1">
    <location>
        <begin position="23"/>
        <end position="418"/>
    </location>
</feature>
<name>A0ABT7YD68_9BACT</name>
<sequence>MKTTKKLILSLFIVSFCISCQVDEVLEEQNEIIEELPENEVEIDPRFLEFLEKSKIVTKDIQRFNDGYIIGGDVLVTDEKLNEWWEIQNNPNYQSKTVSIVSVPNNQVRTITYRFAPFTPIATQVLVNDVMAKYNSIRNFNLKFQQTTSTNQDLLISMNSLIPGIGLGSWPFNGNIGDSIELDPIWFGSSSNSDGQKKFVIAHEIGHCIGFRHGDWAQAGEGLFDEFGRFIGAELIPATFEGDPFSIYNSGPFYNSTVPNFTDWYYTDLLAIRFMYSKDKTEKPFYSYISTSTGWANWTTNWNTYGYGNLQYGYWGVTGYIYSSPKPGSTTLYKYTHSSGTPYMSTTPNLHVSIPSFSYNGTLGHVFSGPGASRTPVYEWYNPSVGYFFTTNAVDNYVQGPGWIGGGIAFYAMSLGTL</sequence>
<dbReference type="InterPro" id="IPR024653">
    <property type="entry name" value="Peptidase_M10/M27/M57"/>
</dbReference>
<dbReference type="SUPFAM" id="SSF55486">
    <property type="entry name" value="Metalloproteases ('zincins'), catalytic domain"/>
    <property type="match status" value="1"/>
</dbReference>
<evidence type="ECO:0000313" key="4">
    <source>
        <dbReference type="Proteomes" id="UP001171916"/>
    </source>
</evidence>
<dbReference type="GO" id="GO:0008237">
    <property type="term" value="F:metallopeptidase activity"/>
    <property type="evidence" value="ECO:0007669"/>
    <property type="project" value="UniProtKB-KW"/>
</dbReference>
<evidence type="ECO:0000259" key="2">
    <source>
        <dbReference type="Pfam" id="PF18885"/>
    </source>
</evidence>
<comment type="caution">
    <text evidence="3">The sequence shown here is derived from an EMBL/GenBank/DDBJ whole genome shotgun (WGS) entry which is preliminary data.</text>
</comment>
<feature type="domain" description="DUF5648" evidence="2">
    <location>
        <begin position="355"/>
        <end position="413"/>
    </location>
</feature>
<accession>A0ABT7YD68</accession>
<dbReference type="Proteomes" id="UP001171916">
    <property type="component" value="Unassembled WGS sequence"/>
</dbReference>
<dbReference type="InterPro" id="IPR024079">
    <property type="entry name" value="MetalloPept_cat_dom_sf"/>
</dbReference>
<dbReference type="EMBL" id="JAUEPH010000003">
    <property type="protein sequence ID" value="MDN3204149.1"/>
    <property type="molecule type" value="Genomic_DNA"/>
</dbReference>
<dbReference type="RefSeq" id="WP_289999703.1">
    <property type="nucleotide sequence ID" value="NZ_JAUEPH010000003.1"/>
</dbReference>
<keyword evidence="4" id="KW-1185">Reference proteome</keyword>
<protein>
    <submittedName>
        <fullName evidence="3">M57 family metalloprotease</fullName>
    </submittedName>
</protein>
<evidence type="ECO:0000313" key="3">
    <source>
        <dbReference type="EMBL" id="MDN3204149.1"/>
    </source>
</evidence>
<evidence type="ECO:0000256" key="1">
    <source>
        <dbReference type="SAM" id="SignalP"/>
    </source>
</evidence>
<dbReference type="Pfam" id="PF12388">
    <property type="entry name" value="Peptidase_M57"/>
    <property type="match status" value="1"/>
</dbReference>
<dbReference type="Gene3D" id="3.40.390.10">
    <property type="entry name" value="Collagenase (Catalytic Domain)"/>
    <property type="match status" value="1"/>
</dbReference>
<proteinExistence type="predicted"/>
<dbReference type="InterPro" id="IPR043708">
    <property type="entry name" value="DUF5648"/>
</dbReference>
<keyword evidence="3" id="KW-0482">Metalloprotease</keyword>
<reference evidence="3" key="1">
    <citation type="submission" date="2023-06" db="EMBL/GenBank/DDBJ databases">
        <title>Robiginitalea aurantiacus sp. nov. and Algoriphagus sediminis sp. nov., isolated from coastal sediment.</title>
        <authorList>
            <person name="Zhou Z.Y."/>
            <person name="An J."/>
            <person name="Jia Y.W."/>
            <person name="Du Z.J."/>
        </authorList>
    </citation>
    <scope>NUCLEOTIDE SEQUENCE</scope>
    <source>
        <strain evidence="3">C2-7</strain>
    </source>
</reference>
<gene>
    <name evidence="3" type="ORF">QVH07_08315</name>
</gene>
<dbReference type="Pfam" id="PF18885">
    <property type="entry name" value="DUF5648"/>
    <property type="match status" value="1"/>
</dbReference>